<evidence type="ECO:0000256" key="2">
    <source>
        <dbReference type="SAM" id="SignalP"/>
    </source>
</evidence>
<feature type="region of interest" description="Disordered" evidence="1">
    <location>
        <begin position="333"/>
        <end position="352"/>
    </location>
</feature>
<feature type="signal peptide" evidence="2">
    <location>
        <begin position="1"/>
        <end position="27"/>
    </location>
</feature>
<dbReference type="Proteomes" id="UP000515312">
    <property type="component" value="Chromosome"/>
</dbReference>
<dbReference type="RefSeq" id="WP_186739917.1">
    <property type="nucleotide sequence ID" value="NZ_CP060394.1"/>
</dbReference>
<name>A0A7G8BCD9_9BACT</name>
<sequence length="508" mass="55355">MGLGPISVRLMVAVLLCCLFAQTPDVAQTQAAPKTTTAKKSEQSAELAALTQQIQDLTTSVPPELAAYALLRLVEAKAVSRQEQQRQLIEQAYMLAGQSPYAVRLTASGGLSDSRAGYLSQALTQGLDSLSLRTRAVTAMLKLDPERARDLYQQLRPLALANRSCADAMLYDPSAYYRSAGNVFKRGFTPEEQAKGLPDDFLESIFRDVHHASEVGSASELLRAQQFDAEMLARAEGAFARSLSGIRGDYRSFAATQNDLTRNVTRLAQVPGRASHALLEATKAYLIANDSGAVCGDQSGSVNGATPTSSSFIALNQVLVRYGIAPISDGDVKPGSVVPASESSTQTYWQSPNAKQLQGSVRALRSGDKDSPQWQDSASSTLTSLREWIDSGSEPSEEDFYIEKAVLYSQMLVTTPTDASIYDEMLNEYIAFLSEPPPSDEVRIYWLWSIQNLMQRIRLNRANGEAARAKLETAIQDAPSPSIALYGYLLELERVQRANTGRGFTARQ</sequence>
<evidence type="ECO:0000313" key="4">
    <source>
        <dbReference type="Proteomes" id="UP000515312"/>
    </source>
</evidence>
<keyword evidence="4" id="KW-1185">Reference proteome</keyword>
<evidence type="ECO:0000313" key="3">
    <source>
        <dbReference type="EMBL" id="QNI30209.1"/>
    </source>
</evidence>
<proteinExistence type="predicted"/>
<evidence type="ECO:0000256" key="1">
    <source>
        <dbReference type="SAM" id="MobiDB-lite"/>
    </source>
</evidence>
<feature type="chain" id="PRO_5028865303" evidence="2">
    <location>
        <begin position="28"/>
        <end position="508"/>
    </location>
</feature>
<dbReference type="KEGG" id="adin:H7849_13515"/>
<dbReference type="EMBL" id="CP060394">
    <property type="protein sequence ID" value="QNI30209.1"/>
    <property type="molecule type" value="Genomic_DNA"/>
</dbReference>
<gene>
    <name evidence="3" type="ORF">H7849_13515</name>
</gene>
<keyword evidence="2" id="KW-0732">Signal</keyword>
<reference evidence="3 4" key="1">
    <citation type="submission" date="2020-08" db="EMBL/GenBank/DDBJ databases">
        <title>Edaphobacter telluris sp. nov. and Acidobacterium dinghuensis sp. nov., two acidobacteria isolated from forest soil.</title>
        <authorList>
            <person name="Fu J."/>
            <person name="Qiu L."/>
        </authorList>
    </citation>
    <scope>NUCLEOTIDE SEQUENCE [LARGE SCALE GENOMIC DNA]</scope>
    <source>
        <strain evidence="3">4Y35</strain>
    </source>
</reference>
<protein>
    <submittedName>
        <fullName evidence="3">Uncharacterized protein</fullName>
    </submittedName>
</protein>
<organism evidence="3 4">
    <name type="scientific">Alloacidobacterium dinghuense</name>
    <dbReference type="NCBI Taxonomy" id="2763107"/>
    <lineage>
        <taxon>Bacteria</taxon>
        <taxon>Pseudomonadati</taxon>
        <taxon>Acidobacteriota</taxon>
        <taxon>Terriglobia</taxon>
        <taxon>Terriglobales</taxon>
        <taxon>Acidobacteriaceae</taxon>
        <taxon>Alloacidobacterium</taxon>
    </lineage>
</organism>
<feature type="compositionally biased region" description="Polar residues" evidence="1">
    <location>
        <begin position="341"/>
        <end position="352"/>
    </location>
</feature>
<dbReference type="AlphaFoldDB" id="A0A7G8BCD9"/>
<accession>A0A7G8BCD9</accession>